<evidence type="ECO:0000313" key="1">
    <source>
        <dbReference type="EMBL" id="KOO34240.1"/>
    </source>
</evidence>
<gene>
    <name evidence="1" type="ORF">Ctob_005466</name>
</gene>
<dbReference type="EMBL" id="JWZX01001282">
    <property type="protein sequence ID" value="KOO34240.1"/>
    <property type="molecule type" value="Genomic_DNA"/>
</dbReference>
<evidence type="ECO:0000313" key="2">
    <source>
        <dbReference type="Proteomes" id="UP000037460"/>
    </source>
</evidence>
<reference evidence="2" key="1">
    <citation type="journal article" date="2015" name="PLoS Genet.">
        <title>Genome Sequence and Transcriptome Analyses of Chrysochromulina tobin: Metabolic Tools for Enhanced Algal Fitness in the Prominent Order Prymnesiales (Haptophyceae).</title>
        <authorList>
            <person name="Hovde B.T."/>
            <person name="Deodato C.R."/>
            <person name="Hunsperger H.M."/>
            <person name="Ryken S.A."/>
            <person name="Yost W."/>
            <person name="Jha R.K."/>
            <person name="Patterson J."/>
            <person name="Monnat R.J. Jr."/>
            <person name="Barlow S.B."/>
            <person name="Starkenburg S.R."/>
            <person name="Cattolico R.A."/>
        </authorList>
    </citation>
    <scope>NUCLEOTIDE SEQUENCE</scope>
    <source>
        <strain evidence="2">CCMP291</strain>
    </source>
</reference>
<name>A0A0M0K5Z0_9EUKA</name>
<dbReference type="AlphaFoldDB" id="A0A0M0K5Z0"/>
<comment type="caution">
    <text evidence="1">The sequence shown here is derived from an EMBL/GenBank/DDBJ whole genome shotgun (WGS) entry which is preliminary data.</text>
</comment>
<dbReference type="Proteomes" id="UP000037460">
    <property type="component" value="Unassembled WGS sequence"/>
</dbReference>
<accession>A0A0M0K5Z0</accession>
<protein>
    <submittedName>
        <fullName evidence="1">Uncharacterized protein</fullName>
    </submittedName>
</protein>
<keyword evidence="2" id="KW-1185">Reference proteome</keyword>
<dbReference type="OrthoDB" id="188293at2759"/>
<proteinExistence type="predicted"/>
<organism evidence="1 2">
    <name type="scientific">Chrysochromulina tobinii</name>
    <dbReference type="NCBI Taxonomy" id="1460289"/>
    <lineage>
        <taxon>Eukaryota</taxon>
        <taxon>Haptista</taxon>
        <taxon>Haptophyta</taxon>
        <taxon>Prymnesiophyceae</taxon>
        <taxon>Prymnesiales</taxon>
        <taxon>Chrysochromulinaceae</taxon>
        <taxon>Chrysochromulina</taxon>
    </lineage>
</organism>
<sequence length="267" mass="28730">MAPRLLTVECGIIQEPANCGSIGGQVRVGDEVTLCMGFQPSNGSAANGGKVLFRVKVDSFSKLRVDTLRSLMGEVWSPLKHKYSSMWVGLNGRRTIGQHAGVVTGPGTCNATAALQGDPGKRCYGWITHNKPVITEDFDLSNGLTAIVHLEKGVVNRIVWDSSCNLCKARSTVVTCLHDRTDIVCPGGEQCKDCYARIPQNGCTSESEVCAPHVYVAWLGTDRMGTPMLSAGSVLSRFAEGSLAQFGDQLYEDIQELGQSCRAAERC</sequence>